<dbReference type="SUPFAM" id="SSF48452">
    <property type="entry name" value="TPR-like"/>
    <property type="match status" value="1"/>
</dbReference>
<comment type="subcellular location">
    <subcellularLocation>
        <location evidence="1">Cytoplasm</location>
    </subcellularLocation>
</comment>
<evidence type="ECO:0000256" key="1">
    <source>
        <dbReference type="ARBA" id="ARBA00004496"/>
    </source>
</evidence>
<dbReference type="EMBL" id="HBFN01000862">
    <property type="protein sequence ID" value="CAD8776831.1"/>
    <property type="molecule type" value="Transcribed_RNA"/>
</dbReference>
<keyword evidence="2" id="KW-0963">Cytoplasm</keyword>
<feature type="repeat" description="TPR" evidence="6">
    <location>
        <begin position="218"/>
        <end position="251"/>
    </location>
</feature>
<dbReference type="InterPro" id="IPR011990">
    <property type="entry name" value="TPR-like_helical_dom_sf"/>
</dbReference>
<dbReference type="GO" id="GO:0005929">
    <property type="term" value="C:cilium"/>
    <property type="evidence" value="ECO:0007669"/>
    <property type="project" value="TreeGrafter"/>
</dbReference>
<keyword evidence="3" id="KW-0677">Repeat</keyword>
<organism evidence="7">
    <name type="scientific">Hemiselmis tepida</name>
    <dbReference type="NCBI Taxonomy" id="464990"/>
    <lineage>
        <taxon>Eukaryota</taxon>
        <taxon>Cryptophyceae</taxon>
        <taxon>Cryptomonadales</taxon>
        <taxon>Hemiselmidaceae</taxon>
        <taxon>Hemiselmis</taxon>
    </lineage>
</organism>
<dbReference type="InterPro" id="IPR051476">
    <property type="entry name" value="Bac_ResReg_Asp_Phosphatase"/>
</dbReference>
<evidence type="ECO:0000313" key="7">
    <source>
        <dbReference type="EMBL" id="CAD8776831.1"/>
    </source>
</evidence>
<accession>A0A7S0V7D0</accession>
<dbReference type="Gene3D" id="1.25.40.10">
    <property type="entry name" value="Tetratricopeptide repeat domain"/>
    <property type="match status" value="3"/>
</dbReference>
<protein>
    <recommendedName>
        <fullName evidence="5">Tetratricopeptide repeat protein 29</fullName>
    </recommendedName>
</protein>
<dbReference type="SMART" id="SM00028">
    <property type="entry name" value="TPR"/>
    <property type="match status" value="5"/>
</dbReference>
<dbReference type="InterPro" id="IPR019734">
    <property type="entry name" value="TPR_rpt"/>
</dbReference>
<evidence type="ECO:0000256" key="4">
    <source>
        <dbReference type="ARBA" id="ARBA00022803"/>
    </source>
</evidence>
<dbReference type="PROSITE" id="PS50005">
    <property type="entry name" value="TPR"/>
    <property type="match status" value="1"/>
</dbReference>
<evidence type="ECO:0000256" key="3">
    <source>
        <dbReference type="ARBA" id="ARBA00022737"/>
    </source>
</evidence>
<name>A0A7S0V7D0_9CRYP</name>
<dbReference type="GO" id="GO:0003341">
    <property type="term" value="P:cilium movement"/>
    <property type="evidence" value="ECO:0007669"/>
    <property type="project" value="TreeGrafter"/>
</dbReference>
<evidence type="ECO:0000256" key="6">
    <source>
        <dbReference type="PROSITE-ProRule" id="PRU00339"/>
    </source>
</evidence>
<evidence type="ECO:0000256" key="5">
    <source>
        <dbReference type="ARBA" id="ARBA00040665"/>
    </source>
</evidence>
<dbReference type="Pfam" id="PF13424">
    <property type="entry name" value="TPR_12"/>
    <property type="match status" value="2"/>
</dbReference>
<reference evidence="7" key="1">
    <citation type="submission" date="2021-01" db="EMBL/GenBank/DDBJ databases">
        <authorList>
            <person name="Corre E."/>
            <person name="Pelletier E."/>
            <person name="Niang G."/>
            <person name="Scheremetjew M."/>
            <person name="Finn R."/>
            <person name="Kale V."/>
            <person name="Holt S."/>
            <person name="Cochrane G."/>
            <person name="Meng A."/>
            <person name="Brown T."/>
            <person name="Cohen L."/>
        </authorList>
    </citation>
    <scope>NUCLEOTIDE SEQUENCE</scope>
    <source>
        <strain evidence="7">CCMP443</strain>
    </source>
</reference>
<keyword evidence="4 6" id="KW-0802">TPR repeat</keyword>
<dbReference type="GO" id="GO:0005737">
    <property type="term" value="C:cytoplasm"/>
    <property type="evidence" value="ECO:0007669"/>
    <property type="project" value="UniProtKB-SubCell"/>
</dbReference>
<proteinExistence type="predicted"/>
<gene>
    <name evidence="7" type="ORF">HTEP1355_LOCUS554</name>
</gene>
<dbReference type="PANTHER" id="PTHR46630:SF1">
    <property type="entry name" value="TETRATRICOPEPTIDE REPEAT PROTEIN 29"/>
    <property type="match status" value="1"/>
</dbReference>
<sequence>MSAGGTKQGTSQGVSGESESIADKYFVCTECLVEGSVQSFVDLFYLTHAVDAQDADEDSSASFATYETLQFLKARLTEAEVANRQAQHSSVFASYMDVAHHYQGQHDYKTSIYFLTKALDVARLAEDREREADANQMLGLAHERMGNLRTAIEFHETHREIVTTAGVELPAESGRHLIGAYKALAEELQRQGDYASAIGYFERSLKAAQTLGDFAGEGLAYQQLGNAHQLQRDFAKAAECFKKFLEICQETDDKIAEGSACSSLASAYEAVGDRASSIKYLEAFYEVALTTGELTAQREACGRLGVIFNTAGDYTSSVHYFSKSFEISRSLGDQKAVDVARVNLGVARGCAKKEQYLKIVNGSMDALLGWKNRRTPFDDPPR</sequence>
<evidence type="ECO:0000256" key="2">
    <source>
        <dbReference type="ARBA" id="ARBA00022490"/>
    </source>
</evidence>
<dbReference type="AlphaFoldDB" id="A0A7S0V7D0"/>
<dbReference type="Pfam" id="PF13176">
    <property type="entry name" value="TPR_7"/>
    <property type="match status" value="1"/>
</dbReference>
<dbReference type="PANTHER" id="PTHR46630">
    <property type="entry name" value="TETRATRICOPEPTIDE REPEAT PROTEIN 29"/>
    <property type="match status" value="1"/>
</dbReference>